<reference evidence="2" key="1">
    <citation type="submission" date="2016-10" db="EMBL/GenBank/DDBJ databases">
        <authorList>
            <person name="Varghese N."/>
            <person name="Submissions S."/>
        </authorList>
    </citation>
    <scope>NUCLEOTIDE SEQUENCE [LARGE SCALE GENOMIC DNA]</scope>
    <source>
        <strain evidence="2">CGMCC 1.7062</strain>
    </source>
</reference>
<organism evidence="1 2">
    <name type="scientific">Vibrio hangzhouensis</name>
    <dbReference type="NCBI Taxonomy" id="462991"/>
    <lineage>
        <taxon>Bacteria</taxon>
        <taxon>Pseudomonadati</taxon>
        <taxon>Pseudomonadota</taxon>
        <taxon>Gammaproteobacteria</taxon>
        <taxon>Vibrionales</taxon>
        <taxon>Vibrionaceae</taxon>
        <taxon>Vibrio</taxon>
    </lineage>
</organism>
<name>A0A1H6A6H2_9VIBR</name>
<dbReference type="Pfam" id="PF11207">
    <property type="entry name" value="DUF2989"/>
    <property type="match status" value="1"/>
</dbReference>
<dbReference type="AlphaFoldDB" id="A0A1H6A6H2"/>
<dbReference type="PROSITE" id="PS51257">
    <property type="entry name" value="PROKAR_LIPOPROTEIN"/>
    <property type="match status" value="1"/>
</dbReference>
<protein>
    <recommendedName>
        <fullName evidence="3">DUF2989 domain-containing protein</fullName>
    </recommendedName>
</protein>
<sequence>MKLPSAVLILLTSSLLSGCFESRKNTDQLCEQTPELNCTVFNTSDGQCRIPRTDLIWHRYDMLKSDDEAMIVEDYYLLKEYRKCLELASQIQPIEQADLKARRFKALMYAIEEQQRITMELSQSTSPSSLYFLWTETGSHAARRQFLSMEGSNALETSFMQYALATYYISRDKQKTYELLNRSLELHQESEPVNKEVIQSLASVTQSLDRPRESYLWAMVGEQFDIPIAPENELRLLFGLKDSDYTELAEQAKNVSKAISNGEYSRQLTQ</sequence>
<accession>A0A1H6A6H2</accession>
<evidence type="ECO:0000313" key="2">
    <source>
        <dbReference type="Proteomes" id="UP000236721"/>
    </source>
</evidence>
<proteinExistence type="predicted"/>
<evidence type="ECO:0000313" key="1">
    <source>
        <dbReference type="EMBL" id="SEG43326.1"/>
    </source>
</evidence>
<dbReference type="InterPro" id="IPR021372">
    <property type="entry name" value="DUF2989"/>
</dbReference>
<gene>
    <name evidence="1" type="ORF">SAMN04488244_1148</name>
</gene>
<evidence type="ECO:0008006" key="3">
    <source>
        <dbReference type="Google" id="ProtNLM"/>
    </source>
</evidence>
<dbReference type="RefSeq" id="WP_103881037.1">
    <property type="nucleotide sequence ID" value="NZ_FNVG01000014.1"/>
</dbReference>
<dbReference type="EMBL" id="FNVG01000014">
    <property type="protein sequence ID" value="SEG43326.1"/>
    <property type="molecule type" value="Genomic_DNA"/>
</dbReference>
<keyword evidence="2" id="KW-1185">Reference proteome</keyword>
<dbReference type="OrthoDB" id="5900133at2"/>
<dbReference type="Proteomes" id="UP000236721">
    <property type="component" value="Unassembled WGS sequence"/>
</dbReference>